<dbReference type="OrthoDB" id="5392646at2759"/>
<feature type="domain" description="SLS1 first KH" evidence="2">
    <location>
        <begin position="319"/>
        <end position="385"/>
    </location>
</feature>
<feature type="region of interest" description="Disordered" evidence="1">
    <location>
        <begin position="49"/>
        <end position="77"/>
    </location>
</feature>
<accession>A0A9P7T150</accession>
<dbReference type="Proteomes" id="UP000748025">
    <property type="component" value="Unassembled WGS sequence"/>
</dbReference>
<proteinExistence type="predicted"/>
<keyword evidence="5" id="KW-1185">Reference proteome</keyword>
<reference evidence="4" key="1">
    <citation type="journal article" date="2020" name="bioRxiv">
        <title>Whole genome comparisons of ergot fungi reveals the divergence and evolution of species within the genus Claviceps are the result of varying mechanisms driving genome evolution and host range expansion.</title>
        <authorList>
            <person name="Wyka S.A."/>
            <person name="Mondo S.J."/>
            <person name="Liu M."/>
            <person name="Dettman J."/>
            <person name="Nalam V."/>
            <person name="Broders K.D."/>
        </authorList>
    </citation>
    <scope>NUCLEOTIDE SEQUENCE</scope>
    <source>
        <strain evidence="4">CCC 602</strain>
    </source>
</reference>
<dbReference type="InterPro" id="IPR032741">
    <property type="entry name" value="Sls1_KH-1"/>
</dbReference>
<feature type="domain" description="SLS1 N-terminal" evidence="3">
    <location>
        <begin position="205"/>
        <end position="309"/>
    </location>
</feature>
<name>A0A9P7T150_9HYPO</name>
<evidence type="ECO:0000256" key="1">
    <source>
        <dbReference type="SAM" id="MobiDB-lite"/>
    </source>
</evidence>
<dbReference type="EMBL" id="SRPW01000810">
    <property type="protein sequence ID" value="KAG6011916.1"/>
    <property type="molecule type" value="Genomic_DNA"/>
</dbReference>
<evidence type="ECO:0000259" key="3">
    <source>
        <dbReference type="Pfam" id="PF20776"/>
    </source>
</evidence>
<protein>
    <submittedName>
        <fullName evidence="4">Uncharacterized protein</fullName>
    </submittedName>
</protein>
<dbReference type="InterPro" id="IPR048400">
    <property type="entry name" value="SLS1_N"/>
</dbReference>
<dbReference type="Pfam" id="PF20776">
    <property type="entry name" value="SLS1_N"/>
    <property type="match status" value="1"/>
</dbReference>
<dbReference type="AlphaFoldDB" id="A0A9P7T150"/>
<organism evidence="4 5">
    <name type="scientific">Claviceps pusilla</name>
    <dbReference type="NCBI Taxonomy" id="123648"/>
    <lineage>
        <taxon>Eukaryota</taxon>
        <taxon>Fungi</taxon>
        <taxon>Dikarya</taxon>
        <taxon>Ascomycota</taxon>
        <taxon>Pezizomycotina</taxon>
        <taxon>Sordariomycetes</taxon>
        <taxon>Hypocreomycetidae</taxon>
        <taxon>Hypocreales</taxon>
        <taxon>Clavicipitaceae</taxon>
        <taxon>Claviceps</taxon>
    </lineage>
</organism>
<comment type="caution">
    <text evidence="4">The sequence shown here is derived from an EMBL/GenBank/DDBJ whole genome shotgun (WGS) entry which is preliminary data.</text>
</comment>
<feature type="compositionally biased region" description="Basic residues" evidence="1">
    <location>
        <begin position="52"/>
        <end position="75"/>
    </location>
</feature>
<sequence length="444" mass="50917">MAQRPIAFLARFPSSLSRRPQRRFASDFSIQSKERIEALISGKLDETAVKSKDKRAKHATRGNPRRWPPKGRPRGKPVQELAEWGVEPMRQDTKVKQFYKNTRHNVAHPDKNSNNILPEIVQDGDDATSLHSDHKRNVREKTFRHDLVERQSLGMNALGKPAEAIILKNPNKMKRTRKPKPLIEDEPAGPAPPLDWQAVLSQDSEISDQVWRNIEEIRPQDTTVLRRRDFDKLMKRLLDGFTYEQLVTYFNNGTWDDARNVDNKPSYPWILEQSPWTAAEAEPSQWKNLTSKERRAVLILSAKWKLDIQEHIEGLGGRVLWLNPNVFKLITQSSSGIIERLSNDFLNRSKNERISTHLEECRLGIYTGKSNVTTILSRLDEVVRTIQSQTVSVAQIESENLTGPVLDELENITKTALQYDAKSARTLLRRLDKSKALPTLCLGF</sequence>
<dbReference type="Pfam" id="PF14611">
    <property type="entry name" value="KH_SLS1_1"/>
    <property type="match status" value="1"/>
</dbReference>
<evidence type="ECO:0000259" key="2">
    <source>
        <dbReference type="Pfam" id="PF14611"/>
    </source>
</evidence>
<evidence type="ECO:0000313" key="4">
    <source>
        <dbReference type="EMBL" id="KAG6011916.1"/>
    </source>
</evidence>
<evidence type="ECO:0000313" key="5">
    <source>
        <dbReference type="Proteomes" id="UP000748025"/>
    </source>
</evidence>
<gene>
    <name evidence="4" type="ORF">E4U43_008042</name>
</gene>
<dbReference type="GO" id="GO:0005743">
    <property type="term" value="C:mitochondrial inner membrane"/>
    <property type="evidence" value="ECO:0007669"/>
    <property type="project" value="InterPro"/>
</dbReference>